<proteinExistence type="predicted"/>
<sequence length="48" mass="5410">MMMLMMMMMMRMITVTISSCAEAQILQRKPLLSNETSSALFAPLPTAR</sequence>
<protein>
    <recommendedName>
        <fullName evidence="3">Secreted protein</fullName>
    </recommendedName>
</protein>
<evidence type="ECO:0008006" key="3">
    <source>
        <dbReference type="Google" id="ProtNLM"/>
    </source>
</evidence>
<organism evidence="2">
    <name type="scientific">Anguilla anguilla</name>
    <name type="common">European freshwater eel</name>
    <name type="synonym">Muraena anguilla</name>
    <dbReference type="NCBI Taxonomy" id="7936"/>
    <lineage>
        <taxon>Eukaryota</taxon>
        <taxon>Metazoa</taxon>
        <taxon>Chordata</taxon>
        <taxon>Craniata</taxon>
        <taxon>Vertebrata</taxon>
        <taxon>Euteleostomi</taxon>
        <taxon>Actinopterygii</taxon>
        <taxon>Neopterygii</taxon>
        <taxon>Teleostei</taxon>
        <taxon>Anguilliformes</taxon>
        <taxon>Anguillidae</taxon>
        <taxon>Anguilla</taxon>
    </lineage>
</organism>
<dbReference type="AlphaFoldDB" id="A0A0E9VGQ8"/>
<reference evidence="2" key="2">
    <citation type="journal article" date="2015" name="Fish Shellfish Immunol.">
        <title>Early steps in the European eel (Anguilla anguilla)-Vibrio vulnificus interaction in the gills: Role of the RtxA13 toxin.</title>
        <authorList>
            <person name="Callol A."/>
            <person name="Pajuelo D."/>
            <person name="Ebbesson L."/>
            <person name="Teles M."/>
            <person name="MacKenzie S."/>
            <person name="Amaro C."/>
        </authorList>
    </citation>
    <scope>NUCLEOTIDE SEQUENCE</scope>
</reference>
<accession>A0A0E9VGQ8</accession>
<evidence type="ECO:0000256" key="1">
    <source>
        <dbReference type="SAM" id="SignalP"/>
    </source>
</evidence>
<keyword evidence="1" id="KW-0732">Signal</keyword>
<reference evidence="2" key="1">
    <citation type="submission" date="2014-11" db="EMBL/GenBank/DDBJ databases">
        <authorList>
            <person name="Amaro Gonzalez C."/>
        </authorList>
    </citation>
    <scope>NUCLEOTIDE SEQUENCE</scope>
</reference>
<evidence type="ECO:0000313" key="2">
    <source>
        <dbReference type="EMBL" id="JAH77242.1"/>
    </source>
</evidence>
<feature type="chain" id="PRO_5002433929" description="Secreted protein" evidence="1">
    <location>
        <begin position="24"/>
        <end position="48"/>
    </location>
</feature>
<dbReference type="EMBL" id="GBXM01031335">
    <property type="protein sequence ID" value="JAH77242.1"/>
    <property type="molecule type" value="Transcribed_RNA"/>
</dbReference>
<name>A0A0E9VGQ8_ANGAN</name>
<feature type="signal peptide" evidence="1">
    <location>
        <begin position="1"/>
        <end position="23"/>
    </location>
</feature>